<evidence type="ECO:0000313" key="3">
    <source>
        <dbReference type="Proteomes" id="UP001367030"/>
    </source>
</evidence>
<accession>A0ABU8XKG9</accession>
<protein>
    <submittedName>
        <fullName evidence="2">TIR domain-containing protein</fullName>
    </submittedName>
</protein>
<gene>
    <name evidence="2" type="ORF">WKW79_36560</name>
</gene>
<dbReference type="EMBL" id="JBBKZS010000061">
    <property type="protein sequence ID" value="MEJ8860094.1"/>
    <property type="molecule type" value="Genomic_DNA"/>
</dbReference>
<keyword evidence="3" id="KW-1185">Reference proteome</keyword>
<evidence type="ECO:0000313" key="2">
    <source>
        <dbReference type="EMBL" id="MEJ8860094.1"/>
    </source>
</evidence>
<dbReference type="Pfam" id="PF08937">
    <property type="entry name" value="ThsB_TIR"/>
    <property type="match status" value="1"/>
</dbReference>
<comment type="caution">
    <text evidence="2">The sequence shown here is derived from an EMBL/GenBank/DDBJ whole genome shotgun (WGS) entry which is preliminary data.</text>
</comment>
<sequence length="195" mass="22694">MSYQPNSLAELLYPTARVRRRCFISYHHADEYAVRRFIDTFSSEAEVFTHRALGVELDPDIVNSTDTDYVMRRIRERYMSGTSVTIVMIGRETWGRRYVDWEIAASLRSSFGEPPNGLLGIHLPNYTRAAAPYPPRLDANLIPAGSARTTCYARWHDYPRSAHELHEAIEQAIWRRDNLWNLIDNSAPRFNYNRN</sequence>
<dbReference type="InterPro" id="IPR015032">
    <property type="entry name" value="ThsB__TIR-like_domain"/>
</dbReference>
<feature type="domain" description="Thoeris protein ThsB TIR-like" evidence="1">
    <location>
        <begin position="23"/>
        <end position="125"/>
    </location>
</feature>
<name>A0ABU8XKG9_9BURK</name>
<organism evidence="2 3">
    <name type="scientific">Variovorax robiniae</name>
    <dbReference type="NCBI Taxonomy" id="1836199"/>
    <lineage>
        <taxon>Bacteria</taxon>
        <taxon>Pseudomonadati</taxon>
        <taxon>Pseudomonadota</taxon>
        <taxon>Betaproteobacteria</taxon>
        <taxon>Burkholderiales</taxon>
        <taxon>Comamonadaceae</taxon>
        <taxon>Variovorax</taxon>
    </lineage>
</organism>
<dbReference type="RefSeq" id="WP_340340123.1">
    <property type="nucleotide sequence ID" value="NZ_JBBKZS010000061.1"/>
</dbReference>
<reference evidence="2 3" key="1">
    <citation type="submission" date="2024-03" db="EMBL/GenBank/DDBJ databases">
        <title>Novel species of the genus Variovorax.</title>
        <authorList>
            <person name="Liu Q."/>
            <person name="Xin Y.-H."/>
        </authorList>
    </citation>
    <scope>NUCLEOTIDE SEQUENCE [LARGE SCALE GENOMIC DNA]</scope>
    <source>
        <strain evidence="2 3">KACC 18901</strain>
    </source>
</reference>
<dbReference type="Proteomes" id="UP001367030">
    <property type="component" value="Unassembled WGS sequence"/>
</dbReference>
<proteinExistence type="predicted"/>
<evidence type="ECO:0000259" key="1">
    <source>
        <dbReference type="Pfam" id="PF08937"/>
    </source>
</evidence>